<keyword evidence="8" id="KW-0012">Acyltransferase</keyword>
<reference evidence="11 12" key="1">
    <citation type="submission" date="2023-10" db="EMBL/GenBank/DDBJ databases">
        <authorList>
            <person name="Maclean D."/>
            <person name="Macfadyen A."/>
        </authorList>
    </citation>
    <scope>NUCLEOTIDE SEQUENCE [LARGE SCALE GENOMIC DNA]</scope>
</reference>
<feature type="region of interest" description="Disordered" evidence="9">
    <location>
        <begin position="41"/>
        <end position="62"/>
    </location>
</feature>
<dbReference type="GO" id="GO:0016746">
    <property type="term" value="F:acyltransferase activity"/>
    <property type="evidence" value="ECO:0007669"/>
    <property type="project" value="UniProtKB-KW"/>
</dbReference>
<dbReference type="GO" id="GO:0016020">
    <property type="term" value="C:membrane"/>
    <property type="evidence" value="ECO:0007669"/>
    <property type="project" value="UniProtKB-SubCell"/>
</dbReference>
<comment type="similarity">
    <text evidence="2">Belongs to the 1-acyl-sn-glycerol-3-phosphate acyltransferase family.</text>
</comment>
<dbReference type="Pfam" id="PF01553">
    <property type="entry name" value="Acyltransferase"/>
    <property type="match status" value="1"/>
</dbReference>
<evidence type="ECO:0000256" key="1">
    <source>
        <dbReference type="ARBA" id="ARBA00004370"/>
    </source>
</evidence>
<dbReference type="PANTHER" id="PTHR23063">
    <property type="entry name" value="PHOSPHOLIPID ACYLTRANSFERASE"/>
    <property type="match status" value="1"/>
</dbReference>
<gene>
    <name evidence="11" type="ORF">CVIRNUC_004700</name>
</gene>
<evidence type="ECO:0000313" key="12">
    <source>
        <dbReference type="Proteomes" id="UP001314263"/>
    </source>
</evidence>
<name>A0AAV1I4U4_9CHLO</name>
<keyword evidence="4" id="KW-0812">Transmembrane</keyword>
<comment type="caution">
    <text evidence="11">The sequence shown here is derived from an EMBL/GenBank/DDBJ whole genome shotgun (WGS) entry which is preliminary data.</text>
</comment>
<proteinExistence type="inferred from homology"/>
<keyword evidence="5" id="KW-1133">Transmembrane helix</keyword>
<evidence type="ECO:0000256" key="6">
    <source>
        <dbReference type="ARBA" id="ARBA00023098"/>
    </source>
</evidence>
<keyword evidence="7" id="KW-0472">Membrane</keyword>
<dbReference type="EMBL" id="CAUYUE010000005">
    <property type="protein sequence ID" value="CAK0779123.1"/>
    <property type="molecule type" value="Genomic_DNA"/>
</dbReference>
<comment type="subcellular location">
    <subcellularLocation>
        <location evidence="1">Membrane</location>
    </subcellularLocation>
</comment>
<keyword evidence="6" id="KW-0443">Lipid metabolism</keyword>
<evidence type="ECO:0000256" key="3">
    <source>
        <dbReference type="ARBA" id="ARBA00022679"/>
    </source>
</evidence>
<dbReference type="GO" id="GO:0006629">
    <property type="term" value="P:lipid metabolic process"/>
    <property type="evidence" value="ECO:0007669"/>
    <property type="project" value="UniProtKB-KW"/>
</dbReference>
<dbReference type="SUPFAM" id="SSF69593">
    <property type="entry name" value="Glycerol-3-phosphate (1)-acyltransferase"/>
    <property type="match status" value="1"/>
</dbReference>
<dbReference type="SMART" id="SM00563">
    <property type="entry name" value="PlsC"/>
    <property type="match status" value="1"/>
</dbReference>
<evidence type="ECO:0000256" key="2">
    <source>
        <dbReference type="ARBA" id="ARBA00008655"/>
    </source>
</evidence>
<dbReference type="InterPro" id="IPR002123">
    <property type="entry name" value="Plipid/glycerol_acylTrfase"/>
</dbReference>
<sequence>MAVYHPQLHPSCFCHLLHRLRQPGLRNRLSRGVPVTSILEEKKSSARERNGTRHGADPRIAESDAVEPLRNPLHVYKEGDPSKSAAVTKPHPAARSLAEIFPPQHVQEWKPFLALYFPIGCLVAAFRMALWAALILLDRQWLTDDDSTIKVLLFLLGIDVRWHNEELIPAERHVLVSNHVTTGDLMMLYKRPQRYVHLVAPGLPQRVTEVRSHRIRMQIACKTTFMQLAGAGQTDSVHLFPEGGMTNGEGMMPFSRGFMLFAQRLPVVPVALRAGLPWGLHTHTLTSSFAANMFWFCFAPWVRLDAVVLQPMQFCEGNSKPKFVERVQRAIADELAIPISDVTIQRKREVVKLARKLDKM</sequence>
<feature type="domain" description="Phospholipid/glycerol acyltransferase" evidence="10">
    <location>
        <begin position="173"/>
        <end position="275"/>
    </location>
</feature>
<evidence type="ECO:0000256" key="4">
    <source>
        <dbReference type="ARBA" id="ARBA00022692"/>
    </source>
</evidence>
<evidence type="ECO:0000256" key="9">
    <source>
        <dbReference type="SAM" id="MobiDB-lite"/>
    </source>
</evidence>
<dbReference type="PANTHER" id="PTHR23063:SF52">
    <property type="entry name" value="LYSOPHOSPHATIDYLCHOLINE ACYLTRANSFERASE"/>
    <property type="match status" value="1"/>
</dbReference>
<evidence type="ECO:0000256" key="5">
    <source>
        <dbReference type="ARBA" id="ARBA00022989"/>
    </source>
</evidence>
<organism evidence="11 12">
    <name type="scientific">Coccomyxa viridis</name>
    <dbReference type="NCBI Taxonomy" id="1274662"/>
    <lineage>
        <taxon>Eukaryota</taxon>
        <taxon>Viridiplantae</taxon>
        <taxon>Chlorophyta</taxon>
        <taxon>core chlorophytes</taxon>
        <taxon>Trebouxiophyceae</taxon>
        <taxon>Trebouxiophyceae incertae sedis</taxon>
        <taxon>Coccomyxaceae</taxon>
        <taxon>Coccomyxa</taxon>
    </lineage>
</organism>
<protein>
    <recommendedName>
        <fullName evidence="10">Phospholipid/glycerol acyltransferase domain-containing protein</fullName>
    </recommendedName>
</protein>
<evidence type="ECO:0000313" key="11">
    <source>
        <dbReference type="EMBL" id="CAK0779123.1"/>
    </source>
</evidence>
<evidence type="ECO:0000259" key="10">
    <source>
        <dbReference type="SMART" id="SM00563"/>
    </source>
</evidence>
<evidence type="ECO:0000256" key="8">
    <source>
        <dbReference type="ARBA" id="ARBA00023315"/>
    </source>
</evidence>
<keyword evidence="3" id="KW-0808">Transferase</keyword>
<dbReference type="AlphaFoldDB" id="A0AAV1I4U4"/>
<accession>A0AAV1I4U4</accession>
<keyword evidence="12" id="KW-1185">Reference proteome</keyword>
<evidence type="ECO:0000256" key="7">
    <source>
        <dbReference type="ARBA" id="ARBA00023136"/>
    </source>
</evidence>
<dbReference type="Proteomes" id="UP001314263">
    <property type="component" value="Unassembled WGS sequence"/>
</dbReference>